<keyword evidence="2" id="KW-0560">Oxidoreductase</keyword>
<sequence>MTVITPHADHATLINVFTVEPENAEQLAALLTEATEDVMQYVDEFVSANIHVSTDGTRVVNYAQWRDAAAMQAMQQNPTAREHMGKCAELAIGFEPHLYTVESVHPAP</sequence>
<dbReference type="InterPro" id="IPR007138">
    <property type="entry name" value="ABM_dom"/>
</dbReference>
<evidence type="ECO:0000313" key="3">
    <source>
        <dbReference type="Proteomes" id="UP001236585"/>
    </source>
</evidence>
<keyword evidence="3" id="KW-1185">Reference proteome</keyword>
<reference evidence="2 3" key="1">
    <citation type="journal article" date="2023" name="Microbiol. Resour. Announc.">
        <title>Complete Genome Sequence of Mycobacterium wuenschmanii, a novel Nontuberculous Mycobacterium Isolated from a captive population of Amazon Milk Frogs.</title>
        <authorList>
            <person name="Hicks J."/>
            <person name="Zeineldin M."/>
            <person name="Ward H."/>
            <person name="Wuenschmann A."/>
            <person name="Camp P."/>
            <person name="Farrell D."/>
            <person name="Lehman K."/>
            <person name="Thacker T."/>
            <person name="Cuthbert E."/>
        </authorList>
    </citation>
    <scope>NUCLEOTIDE SEQUENCE [LARGE SCALE GENOMIC DNA]</scope>
    <source>
        <strain evidence="2 3">Wuenschmanii</strain>
    </source>
</reference>
<organism evidence="2 3">
    <name type="scientific">Candidatus Mycobacterium wuenschmannii</name>
    <dbReference type="NCBI Taxonomy" id="3027808"/>
    <lineage>
        <taxon>Bacteria</taxon>
        <taxon>Bacillati</taxon>
        <taxon>Actinomycetota</taxon>
        <taxon>Actinomycetes</taxon>
        <taxon>Mycobacteriales</taxon>
        <taxon>Mycobacteriaceae</taxon>
        <taxon>Mycobacterium</taxon>
    </lineage>
</organism>
<dbReference type="PROSITE" id="PS51725">
    <property type="entry name" value="ABM"/>
    <property type="match status" value="1"/>
</dbReference>
<dbReference type="Gene3D" id="3.30.70.100">
    <property type="match status" value="1"/>
</dbReference>
<name>A0ABY8VTG3_9MYCO</name>
<dbReference type="InterPro" id="IPR011008">
    <property type="entry name" value="Dimeric_a/b-barrel"/>
</dbReference>
<evidence type="ECO:0000259" key="1">
    <source>
        <dbReference type="PROSITE" id="PS51725"/>
    </source>
</evidence>
<dbReference type="EMBL" id="CP126981">
    <property type="protein sequence ID" value="WIM86914.1"/>
    <property type="molecule type" value="Genomic_DNA"/>
</dbReference>
<dbReference type="GO" id="GO:0004497">
    <property type="term" value="F:monooxygenase activity"/>
    <property type="evidence" value="ECO:0007669"/>
    <property type="project" value="UniProtKB-KW"/>
</dbReference>
<dbReference type="Proteomes" id="UP001236585">
    <property type="component" value="Chromosome"/>
</dbReference>
<keyword evidence="2" id="KW-0503">Monooxygenase</keyword>
<dbReference type="SUPFAM" id="SSF54909">
    <property type="entry name" value="Dimeric alpha+beta barrel"/>
    <property type="match status" value="1"/>
</dbReference>
<proteinExistence type="predicted"/>
<evidence type="ECO:0000313" key="2">
    <source>
        <dbReference type="EMBL" id="WIM86914.1"/>
    </source>
</evidence>
<dbReference type="RefSeq" id="WP_285186455.1">
    <property type="nucleotide sequence ID" value="NZ_CP126981.1"/>
</dbReference>
<gene>
    <name evidence="2" type="ORF">PT015_18835</name>
</gene>
<accession>A0ABY8VTG3</accession>
<dbReference type="Pfam" id="PF03992">
    <property type="entry name" value="ABM"/>
    <property type="match status" value="1"/>
</dbReference>
<feature type="domain" description="ABM" evidence="1">
    <location>
        <begin position="11"/>
        <end position="101"/>
    </location>
</feature>
<protein>
    <submittedName>
        <fullName evidence="2">Antibiotic biosynthesis monooxygenase family protein</fullName>
    </submittedName>
</protein>